<name>A0ABQ9G3D5_9NEOP</name>
<organism evidence="1 2">
    <name type="scientific">Dryococelus australis</name>
    <dbReference type="NCBI Taxonomy" id="614101"/>
    <lineage>
        <taxon>Eukaryota</taxon>
        <taxon>Metazoa</taxon>
        <taxon>Ecdysozoa</taxon>
        <taxon>Arthropoda</taxon>
        <taxon>Hexapoda</taxon>
        <taxon>Insecta</taxon>
        <taxon>Pterygota</taxon>
        <taxon>Neoptera</taxon>
        <taxon>Polyneoptera</taxon>
        <taxon>Phasmatodea</taxon>
        <taxon>Verophasmatodea</taxon>
        <taxon>Anareolatae</taxon>
        <taxon>Phasmatidae</taxon>
        <taxon>Eurycanthinae</taxon>
        <taxon>Dryococelus</taxon>
    </lineage>
</organism>
<dbReference type="Proteomes" id="UP001159363">
    <property type="component" value="Chromosome 15"/>
</dbReference>
<evidence type="ECO:0000313" key="1">
    <source>
        <dbReference type="EMBL" id="KAJ8866989.1"/>
    </source>
</evidence>
<sequence>MEKVAQERRNEEGMVDALIVKNHPRIRLEWFQKTTENRIQDGRTGIRTQSRLARAIIIAGSSKARHPQLEVTSTEGYFQYQPPLPPHFSKQTHPPAVPASTASQPLVSWCRSSGGASLLGESVDTAHKNGHFVCSATSLLDSALYVTIHSQLLPLFSSLFYVKPADPESAYRFHENIYSVSPFACCRKQLNVGTRRLVVRSQRDRSASSLVYGNDATIVTKRNTFSALPTRILRRVWSNAGMKLRGEREIPEKTRRLTSSPGTILTCEDSEWPGRGLNPDHLVKRYAGNAALLARRSDEALGVRVTVARIAHLVGWRLTDTPKLRSPLAAGRMWTDAGPSLTMAHIAVSHSSCWEEADAAVPPILCHLADILPVSDVTLVTRAAAVVGTKGTTYVSNMSSLVSNMSLVRNMSSLVSDVFWNALIQSVPGGILAQPIGDVLQKSEEAYNPLKVLTYINNARKSNPTYIVVDSGSDRKTALGCNTESGYCAARTSTLLHIPCTVATSNMYIYLRLKGLTKLLRCTSRIDLSGQRTMVRAHAPSVEDFSVDVSTSRPGFWSAILIVRSKERGGWKPTHTNLSCRTSACHQHIKANAAFFVSQSESGMAHLLCGYRLSLLNYIALEAAVAERLARSPPTKANRAQSPAGSPDFRKWESCRAMPLVGGSSRGSPVSPAPSFRRRSIFTSTTLIGRPNLFTSLYLKRSHFSFIRRYGRSIFRRNETTRCRCQDDVHCNMGNMGMLPDKCKAILANLWGKTQFSLQLSIHAGRCRDIANARGEQNNANYGKWRLGDGDIKCMLSRRPIRWRGSARDVAWSVAAMLSAGISAALALSAGRMCALCPCLQAAIWLRNGGRRWHLAVAQAESCMKLYCADILHGVCENFVSTEYTKMKRTHPLNGCGVPGTSCVSDWLLNAPLMAGLQAGEWVTRRSGMLQASDAI</sequence>
<protein>
    <submittedName>
        <fullName evidence="1">Uncharacterized protein</fullName>
    </submittedName>
</protein>
<dbReference type="EMBL" id="JARBHB010000016">
    <property type="protein sequence ID" value="KAJ8866989.1"/>
    <property type="molecule type" value="Genomic_DNA"/>
</dbReference>
<accession>A0ABQ9G3D5</accession>
<gene>
    <name evidence="1" type="ORF">PR048_032851</name>
</gene>
<proteinExistence type="predicted"/>
<keyword evidence="2" id="KW-1185">Reference proteome</keyword>
<comment type="caution">
    <text evidence="1">The sequence shown here is derived from an EMBL/GenBank/DDBJ whole genome shotgun (WGS) entry which is preliminary data.</text>
</comment>
<evidence type="ECO:0000313" key="2">
    <source>
        <dbReference type="Proteomes" id="UP001159363"/>
    </source>
</evidence>
<reference evidence="1 2" key="1">
    <citation type="submission" date="2023-02" db="EMBL/GenBank/DDBJ databases">
        <title>LHISI_Scaffold_Assembly.</title>
        <authorList>
            <person name="Stuart O.P."/>
            <person name="Cleave R."/>
            <person name="Magrath M.J.L."/>
            <person name="Mikheyev A.S."/>
        </authorList>
    </citation>
    <scope>NUCLEOTIDE SEQUENCE [LARGE SCALE GENOMIC DNA]</scope>
    <source>
        <strain evidence="1">Daus_M_001</strain>
        <tissue evidence="1">Leg muscle</tissue>
    </source>
</reference>